<feature type="non-terminal residue" evidence="1">
    <location>
        <position position="247"/>
    </location>
</feature>
<protein>
    <submittedName>
        <fullName evidence="1">Uncharacterized protein</fullName>
    </submittedName>
</protein>
<dbReference type="Proteomes" id="UP000790377">
    <property type="component" value="Unassembled WGS sequence"/>
</dbReference>
<organism evidence="1 2">
    <name type="scientific">Hygrophoropsis aurantiaca</name>
    <dbReference type="NCBI Taxonomy" id="72124"/>
    <lineage>
        <taxon>Eukaryota</taxon>
        <taxon>Fungi</taxon>
        <taxon>Dikarya</taxon>
        <taxon>Basidiomycota</taxon>
        <taxon>Agaricomycotina</taxon>
        <taxon>Agaricomycetes</taxon>
        <taxon>Agaricomycetidae</taxon>
        <taxon>Boletales</taxon>
        <taxon>Coniophorineae</taxon>
        <taxon>Hygrophoropsidaceae</taxon>
        <taxon>Hygrophoropsis</taxon>
    </lineage>
</organism>
<dbReference type="EMBL" id="MU268747">
    <property type="protein sequence ID" value="KAH7903811.1"/>
    <property type="molecule type" value="Genomic_DNA"/>
</dbReference>
<gene>
    <name evidence="1" type="ORF">BJ138DRAFT_1020039</name>
</gene>
<sequence>MSHNTYSSKNSTVEHVDATKPPILTAGILTPEVARAWENACLQFFQQKEIPDDKQVQRIVWGMRDARLADWYLTNKVVIDALTFAEYMVLLRDKWLEANWQSRIRQKLLSSRQNNRRFYEWAVELQSINAILRDDPAHLSNAQLRFHLEANMHPSLHEECEHEKAADELDFDRWIDLVKRLDEKRLRRLLEHQDAVETYYRSFGKHVSAPSRSTAMPPSTTTLAAASSSTFKRLPSLTAQERQLLKD</sequence>
<proteinExistence type="predicted"/>
<keyword evidence="2" id="KW-1185">Reference proteome</keyword>
<comment type="caution">
    <text evidence="1">The sequence shown here is derived from an EMBL/GenBank/DDBJ whole genome shotgun (WGS) entry which is preliminary data.</text>
</comment>
<name>A0ACB7ZSA6_9AGAM</name>
<accession>A0ACB7ZSA6</accession>
<evidence type="ECO:0000313" key="1">
    <source>
        <dbReference type="EMBL" id="KAH7903811.1"/>
    </source>
</evidence>
<reference evidence="1" key="1">
    <citation type="journal article" date="2021" name="New Phytol.">
        <title>Evolutionary innovations through gain and loss of genes in the ectomycorrhizal Boletales.</title>
        <authorList>
            <person name="Wu G."/>
            <person name="Miyauchi S."/>
            <person name="Morin E."/>
            <person name="Kuo A."/>
            <person name="Drula E."/>
            <person name="Varga T."/>
            <person name="Kohler A."/>
            <person name="Feng B."/>
            <person name="Cao Y."/>
            <person name="Lipzen A."/>
            <person name="Daum C."/>
            <person name="Hundley H."/>
            <person name="Pangilinan J."/>
            <person name="Johnson J."/>
            <person name="Barry K."/>
            <person name="LaButti K."/>
            <person name="Ng V."/>
            <person name="Ahrendt S."/>
            <person name="Min B."/>
            <person name="Choi I.G."/>
            <person name="Park H."/>
            <person name="Plett J.M."/>
            <person name="Magnuson J."/>
            <person name="Spatafora J.W."/>
            <person name="Nagy L.G."/>
            <person name="Henrissat B."/>
            <person name="Grigoriev I.V."/>
            <person name="Yang Z.L."/>
            <person name="Xu J."/>
            <person name="Martin F.M."/>
        </authorList>
    </citation>
    <scope>NUCLEOTIDE SEQUENCE</scope>
    <source>
        <strain evidence="1">ATCC 28755</strain>
    </source>
</reference>
<evidence type="ECO:0000313" key="2">
    <source>
        <dbReference type="Proteomes" id="UP000790377"/>
    </source>
</evidence>